<keyword evidence="2" id="KW-1185">Reference proteome</keyword>
<name>A0ABX7R1Y6_9GAMM</name>
<dbReference type="SUPFAM" id="SSF51004">
    <property type="entry name" value="C-terminal (heme d1) domain of cytochrome cd1-nitrite reductase"/>
    <property type="match status" value="1"/>
</dbReference>
<protein>
    <recommendedName>
        <fullName evidence="3">Lipoprotein</fullName>
    </recommendedName>
</protein>
<dbReference type="InterPro" id="IPR011048">
    <property type="entry name" value="Haem_d1_sf"/>
</dbReference>
<accession>A0ABX7R1Y6</accession>
<dbReference type="EMBL" id="CP071502">
    <property type="protein sequence ID" value="QSX36878.1"/>
    <property type="molecule type" value="Genomic_DNA"/>
</dbReference>
<dbReference type="RefSeq" id="WP_207380181.1">
    <property type="nucleotide sequence ID" value="NZ_CP071502.1"/>
</dbReference>
<gene>
    <name evidence="1" type="ORF">JYB85_16670</name>
</gene>
<organism evidence="1 2">
    <name type="scientific">Shewanella sedimentimangrovi</name>
    <dbReference type="NCBI Taxonomy" id="2814293"/>
    <lineage>
        <taxon>Bacteria</taxon>
        <taxon>Pseudomonadati</taxon>
        <taxon>Pseudomonadota</taxon>
        <taxon>Gammaproteobacteria</taxon>
        <taxon>Alteromonadales</taxon>
        <taxon>Shewanellaceae</taxon>
        <taxon>Shewanella</taxon>
    </lineage>
</organism>
<evidence type="ECO:0000313" key="1">
    <source>
        <dbReference type="EMBL" id="QSX36878.1"/>
    </source>
</evidence>
<evidence type="ECO:0000313" key="2">
    <source>
        <dbReference type="Proteomes" id="UP000663207"/>
    </source>
</evidence>
<proteinExistence type="predicted"/>
<evidence type="ECO:0008006" key="3">
    <source>
        <dbReference type="Google" id="ProtNLM"/>
    </source>
</evidence>
<reference evidence="1 2" key="1">
    <citation type="submission" date="2021-03" db="EMBL/GenBank/DDBJ databases">
        <title>Novel species identification of genus Shewanella.</title>
        <authorList>
            <person name="Liu G."/>
            <person name="Zhang Q."/>
        </authorList>
    </citation>
    <scope>NUCLEOTIDE SEQUENCE [LARGE SCALE GENOMIC DNA]</scope>
    <source>
        <strain evidence="1 2">FJAT-52962</strain>
    </source>
</reference>
<sequence length="538" mass="59151">MDVDFKHRIAPLLALALILLPGCNSTPRQVKPAVQSQQPQIVRVRDIGSQLPTATAKLSKLTSDGLIYPGELLAIEGNIPADAQIQIDGQVVTKLQQLDKAVLIRVPAELAAGQAHRLSVSNAQGMAQWEFFSRHYIIATDTDANRLQFMRTDPKAKGLIEMDSAYDMTLDLKRAMFTQISPSHAYLYAFGIDGRERAANDTGKQYHVLLQIIDLTAPGQPALLREIPLELQSQPTAVARNGQQMILLGAKDLAILDVSDELAPKVISRMSLPGDRGNEMYLDVLFLQDGHRAAVLEAINNQVLLLDTENPQQPREHSRLQLFKDATVPLLVDLERDPRDPNRFWALAGANLRVVSTKAKDLYHSLFGDDDTTASEAIPEMLQLLSINNDRLEPGQSITLPDNFVPFYAAAGEDNRLYVSGINGELLDFHDLSLDSTLIKQLFGGLLGTVQFGRILAVDTKTSQVSNHAKGLGLYYHLTYNDDLGPVFALYKLSGKIFAPFVKVKWGVGVNSRGTFAIREGSATSIFPPYSVGHVSIQ</sequence>
<dbReference type="Proteomes" id="UP000663207">
    <property type="component" value="Chromosome"/>
</dbReference>